<protein>
    <submittedName>
        <fullName evidence="2">Uncharacterized protein</fullName>
    </submittedName>
</protein>
<dbReference type="Proteomes" id="UP001172457">
    <property type="component" value="Chromosome 2"/>
</dbReference>
<feature type="region of interest" description="Disordered" evidence="1">
    <location>
        <begin position="1"/>
        <end position="167"/>
    </location>
</feature>
<accession>A0AA38TYX0</accession>
<feature type="region of interest" description="Disordered" evidence="1">
    <location>
        <begin position="197"/>
        <end position="222"/>
    </location>
</feature>
<feature type="compositionally biased region" description="Low complexity" evidence="1">
    <location>
        <begin position="57"/>
        <end position="75"/>
    </location>
</feature>
<feature type="compositionally biased region" description="Basic and acidic residues" evidence="1">
    <location>
        <begin position="43"/>
        <end position="53"/>
    </location>
</feature>
<dbReference type="EMBL" id="JARYMX010000002">
    <property type="protein sequence ID" value="KAJ9563455.1"/>
    <property type="molecule type" value="Genomic_DNA"/>
</dbReference>
<evidence type="ECO:0000313" key="3">
    <source>
        <dbReference type="Proteomes" id="UP001172457"/>
    </source>
</evidence>
<dbReference type="AlphaFoldDB" id="A0AA38TYX0"/>
<evidence type="ECO:0000256" key="1">
    <source>
        <dbReference type="SAM" id="MobiDB-lite"/>
    </source>
</evidence>
<feature type="compositionally biased region" description="Basic and acidic residues" evidence="1">
    <location>
        <begin position="79"/>
        <end position="96"/>
    </location>
</feature>
<feature type="compositionally biased region" description="Basic and acidic residues" evidence="1">
    <location>
        <begin position="129"/>
        <end position="163"/>
    </location>
</feature>
<proteinExistence type="predicted"/>
<evidence type="ECO:0000313" key="2">
    <source>
        <dbReference type="EMBL" id="KAJ9563455.1"/>
    </source>
</evidence>
<sequence length="394" mass="43053">MDQTMIGESDGDEYYSSKSQQISPHRVVKDEKREDNDQSLAIDRTKEAAKETQSRGSSSQKSNEANENNSSGNQSLTIDRTKETSKETESEIEKSKSRSSRSNGKSRVDKKRAVVNLPALVADLVHLQPAKERQSETDIGRGSHSRNSLEKSSRSRSSNDKSHVDKKKVVVIQPAAVADLVQPAKVTEGEIAINRGSHLHKSLEKSSTSRNSSSNDKSRVDRKKVMVVERATFADLVQRRASLPENGTCILGDLDVTDSSIVDTDKPVCSLVELASQVFDDTQLQGTNVLVMAETSLEQKNCLTSSSEAVGSVPKKHEVEKLVSLDGKSKDGVPVSMNDACHFCGRNTTDRGNEPETPECSEKQPLIQSAPEPAERTSWKSCCGIFELCSGSSR</sequence>
<feature type="region of interest" description="Disordered" evidence="1">
    <location>
        <begin position="348"/>
        <end position="373"/>
    </location>
</feature>
<organism evidence="2 3">
    <name type="scientific">Centaurea solstitialis</name>
    <name type="common">yellow star-thistle</name>
    <dbReference type="NCBI Taxonomy" id="347529"/>
    <lineage>
        <taxon>Eukaryota</taxon>
        <taxon>Viridiplantae</taxon>
        <taxon>Streptophyta</taxon>
        <taxon>Embryophyta</taxon>
        <taxon>Tracheophyta</taxon>
        <taxon>Spermatophyta</taxon>
        <taxon>Magnoliopsida</taxon>
        <taxon>eudicotyledons</taxon>
        <taxon>Gunneridae</taxon>
        <taxon>Pentapetalae</taxon>
        <taxon>asterids</taxon>
        <taxon>campanulids</taxon>
        <taxon>Asterales</taxon>
        <taxon>Asteraceae</taxon>
        <taxon>Carduoideae</taxon>
        <taxon>Cardueae</taxon>
        <taxon>Centaureinae</taxon>
        <taxon>Centaurea</taxon>
    </lineage>
</organism>
<keyword evidence="3" id="KW-1185">Reference proteome</keyword>
<gene>
    <name evidence="2" type="ORF">OSB04_008615</name>
</gene>
<name>A0AA38TYX0_9ASTR</name>
<reference evidence="2" key="1">
    <citation type="submission" date="2023-03" db="EMBL/GenBank/DDBJ databases">
        <title>Chromosome-scale reference genome and RAD-based genetic map of yellow starthistle (Centaurea solstitialis) reveal putative structural variation and QTLs associated with invader traits.</title>
        <authorList>
            <person name="Reatini B."/>
            <person name="Cang F.A."/>
            <person name="Jiang Q."/>
            <person name="Mckibben M.T.W."/>
            <person name="Barker M.S."/>
            <person name="Rieseberg L.H."/>
            <person name="Dlugosch K.M."/>
        </authorList>
    </citation>
    <scope>NUCLEOTIDE SEQUENCE</scope>
    <source>
        <strain evidence="2">CAN-66</strain>
        <tissue evidence="2">Leaf</tissue>
    </source>
</reference>
<dbReference type="PANTHER" id="PTHR37187:SF7">
    <property type="entry name" value="EXPRESSED PROTEIN"/>
    <property type="match status" value="1"/>
</dbReference>
<feature type="compositionally biased region" description="Basic and acidic residues" evidence="1">
    <location>
        <begin position="27"/>
        <end position="36"/>
    </location>
</feature>
<feature type="compositionally biased region" description="Low complexity" evidence="1">
    <location>
        <begin position="205"/>
        <end position="215"/>
    </location>
</feature>
<dbReference type="PANTHER" id="PTHR37187">
    <property type="entry name" value="EXPRESSED PROTEIN"/>
    <property type="match status" value="1"/>
</dbReference>
<comment type="caution">
    <text evidence="2">The sequence shown here is derived from an EMBL/GenBank/DDBJ whole genome shotgun (WGS) entry which is preliminary data.</text>
</comment>